<dbReference type="EMBL" id="SLUP01000007">
    <property type="protein sequence ID" value="TCL64495.1"/>
    <property type="molecule type" value="Genomic_DNA"/>
</dbReference>
<gene>
    <name evidence="1" type="ORF">EV196_107204</name>
</gene>
<dbReference type="Proteomes" id="UP000295455">
    <property type="component" value="Unassembled WGS sequence"/>
</dbReference>
<dbReference type="AlphaFoldDB" id="A0A4R1REY7"/>
<evidence type="ECO:0000313" key="1">
    <source>
        <dbReference type="EMBL" id="TCL64495.1"/>
    </source>
</evidence>
<sequence>MKSVLNLFCQVELVETDIEYQKVKVFRKAQYDLILHF</sequence>
<proteinExistence type="predicted"/>
<keyword evidence="2" id="KW-1185">Reference proteome</keyword>
<evidence type="ECO:0000313" key="2">
    <source>
        <dbReference type="Proteomes" id="UP000295455"/>
    </source>
</evidence>
<comment type="caution">
    <text evidence="1">The sequence shown here is derived from an EMBL/GenBank/DDBJ whole genome shotgun (WGS) entry which is preliminary data.</text>
</comment>
<name>A0A4R1REY7_9FLAO</name>
<accession>A0A4R1REY7</accession>
<reference evidence="1 2" key="1">
    <citation type="submission" date="2019-03" db="EMBL/GenBank/DDBJ databases">
        <title>Genomic Encyclopedia of Type Strains, Phase IV (KMG-IV): sequencing the most valuable type-strain genomes for metagenomic binning, comparative biology and taxonomic classification.</title>
        <authorList>
            <person name="Goeker M."/>
        </authorList>
    </citation>
    <scope>NUCLEOTIDE SEQUENCE [LARGE SCALE GENOMIC DNA]</scope>
    <source>
        <strain evidence="1 2">DSM 18792</strain>
    </source>
</reference>
<organism evidence="1 2">
    <name type="scientific">Mariniflexile fucanivorans</name>
    <dbReference type="NCBI Taxonomy" id="264023"/>
    <lineage>
        <taxon>Bacteria</taxon>
        <taxon>Pseudomonadati</taxon>
        <taxon>Bacteroidota</taxon>
        <taxon>Flavobacteriia</taxon>
        <taxon>Flavobacteriales</taxon>
        <taxon>Flavobacteriaceae</taxon>
        <taxon>Mariniflexile</taxon>
    </lineage>
</organism>
<protein>
    <submittedName>
        <fullName evidence="1">Uncharacterized protein</fullName>
    </submittedName>
</protein>